<feature type="non-terminal residue" evidence="1">
    <location>
        <position position="81"/>
    </location>
</feature>
<organism evidence="1 2">
    <name type="scientific">Allacma fusca</name>
    <dbReference type="NCBI Taxonomy" id="39272"/>
    <lineage>
        <taxon>Eukaryota</taxon>
        <taxon>Metazoa</taxon>
        <taxon>Ecdysozoa</taxon>
        <taxon>Arthropoda</taxon>
        <taxon>Hexapoda</taxon>
        <taxon>Collembola</taxon>
        <taxon>Symphypleona</taxon>
        <taxon>Sminthuridae</taxon>
        <taxon>Allacma</taxon>
    </lineage>
</organism>
<dbReference type="Proteomes" id="UP000708208">
    <property type="component" value="Unassembled WGS sequence"/>
</dbReference>
<name>A0A8J2P729_9HEXA</name>
<sequence length="81" mass="9018">KYRTTLAFYRVLIYRITGISSNTINSEGGSFVAISSVFMQLSALLALKSKMLDFKESIKDSDPSGEVKYQNHCRGEICEGC</sequence>
<feature type="non-terminal residue" evidence="1">
    <location>
        <position position="1"/>
    </location>
</feature>
<accession>A0A8J2P729</accession>
<evidence type="ECO:0000313" key="1">
    <source>
        <dbReference type="EMBL" id="CAG7733639.1"/>
    </source>
</evidence>
<comment type="caution">
    <text evidence="1">The sequence shown here is derived from an EMBL/GenBank/DDBJ whole genome shotgun (WGS) entry which is preliminary data.</text>
</comment>
<dbReference type="EMBL" id="CAJVCH010252802">
    <property type="protein sequence ID" value="CAG7733639.1"/>
    <property type="molecule type" value="Genomic_DNA"/>
</dbReference>
<evidence type="ECO:0000313" key="2">
    <source>
        <dbReference type="Proteomes" id="UP000708208"/>
    </source>
</evidence>
<keyword evidence="2" id="KW-1185">Reference proteome</keyword>
<gene>
    <name evidence="1" type="ORF">AFUS01_LOCUS22070</name>
</gene>
<protein>
    <submittedName>
        <fullName evidence="1">Uncharacterized protein</fullName>
    </submittedName>
</protein>
<dbReference type="AlphaFoldDB" id="A0A8J2P729"/>
<reference evidence="1" key="1">
    <citation type="submission" date="2021-06" db="EMBL/GenBank/DDBJ databases">
        <authorList>
            <person name="Hodson N. C."/>
            <person name="Mongue J. A."/>
            <person name="Jaron S. K."/>
        </authorList>
    </citation>
    <scope>NUCLEOTIDE SEQUENCE</scope>
</reference>
<proteinExistence type="predicted"/>